<organism evidence="3">
    <name type="scientific">Brachypodium distachyon</name>
    <name type="common">Purple false brome</name>
    <name type="synonym">Trachynia distachya</name>
    <dbReference type="NCBI Taxonomy" id="15368"/>
    <lineage>
        <taxon>Eukaryota</taxon>
        <taxon>Viridiplantae</taxon>
        <taxon>Streptophyta</taxon>
        <taxon>Embryophyta</taxon>
        <taxon>Tracheophyta</taxon>
        <taxon>Spermatophyta</taxon>
        <taxon>Magnoliopsida</taxon>
        <taxon>Liliopsida</taxon>
        <taxon>Poales</taxon>
        <taxon>Poaceae</taxon>
        <taxon>BOP clade</taxon>
        <taxon>Pooideae</taxon>
        <taxon>Stipodae</taxon>
        <taxon>Brachypodieae</taxon>
        <taxon>Brachypodium</taxon>
    </lineage>
</organism>
<reference evidence="3" key="2">
    <citation type="submission" date="2017-06" db="EMBL/GenBank/DDBJ databases">
        <title>WGS assembly of Brachypodium distachyon.</title>
        <authorList>
            <consortium name="The International Brachypodium Initiative"/>
            <person name="Lucas S."/>
            <person name="Harmon-Smith M."/>
            <person name="Lail K."/>
            <person name="Tice H."/>
            <person name="Grimwood J."/>
            <person name="Bruce D."/>
            <person name="Barry K."/>
            <person name="Shu S."/>
            <person name="Lindquist E."/>
            <person name="Wang M."/>
            <person name="Pitluck S."/>
            <person name="Vogel J.P."/>
            <person name="Garvin D.F."/>
            <person name="Mockler T.C."/>
            <person name="Schmutz J."/>
            <person name="Rokhsar D."/>
            <person name="Bevan M.W."/>
        </authorList>
    </citation>
    <scope>NUCLEOTIDE SEQUENCE</scope>
    <source>
        <strain evidence="3">Bd21</strain>
    </source>
</reference>
<dbReference type="InterPro" id="IPR020588">
    <property type="entry name" value="RecA_ATP-bd"/>
</dbReference>
<feature type="domain" description="RecA family profile 1" evidence="2">
    <location>
        <begin position="266"/>
        <end position="420"/>
    </location>
</feature>
<dbReference type="GO" id="GO:0005524">
    <property type="term" value="F:ATP binding"/>
    <property type="evidence" value="ECO:0007669"/>
    <property type="project" value="InterPro"/>
</dbReference>
<feature type="compositionally biased region" description="Low complexity" evidence="1">
    <location>
        <begin position="139"/>
        <end position="155"/>
    </location>
</feature>
<protein>
    <recommendedName>
        <fullName evidence="2">RecA family profile 1 domain-containing protein</fullName>
    </recommendedName>
</protein>
<feature type="region of interest" description="Disordered" evidence="1">
    <location>
        <begin position="102"/>
        <end position="176"/>
    </location>
</feature>
<dbReference type="PANTHER" id="PTHR32472:SF10">
    <property type="entry name" value="DNA REPAIR PROTEIN RADA-LIKE PROTEIN"/>
    <property type="match status" value="1"/>
</dbReference>
<name>A0A2K2DQI6_BRADI</name>
<dbReference type="Proteomes" id="UP000008810">
    <property type="component" value="Chromosome 1"/>
</dbReference>
<evidence type="ECO:0000313" key="5">
    <source>
        <dbReference type="Proteomes" id="UP000008810"/>
    </source>
</evidence>
<evidence type="ECO:0000313" key="3">
    <source>
        <dbReference type="EMBL" id="PNT76545.1"/>
    </source>
</evidence>
<evidence type="ECO:0000313" key="4">
    <source>
        <dbReference type="EnsemblPlants" id="PNT76545"/>
    </source>
</evidence>
<accession>A0A2K2DQI6</accession>
<dbReference type="PANTHER" id="PTHR32472">
    <property type="entry name" value="DNA REPAIR PROTEIN RADA"/>
    <property type="match status" value="1"/>
</dbReference>
<dbReference type="Gene3D" id="3.40.50.300">
    <property type="entry name" value="P-loop containing nucleotide triphosphate hydrolases"/>
    <property type="match status" value="1"/>
</dbReference>
<dbReference type="SMART" id="SM00382">
    <property type="entry name" value="AAA"/>
    <property type="match status" value="1"/>
</dbReference>
<feature type="region of interest" description="Disordered" evidence="1">
    <location>
        <begin position="1"/>
        <end position="39"/>
    </location>
</feature>
<evidence type="ECO:0000256" key="1">
    <source>
        <dbReference type="SAM" id="MobiDB-lite"/>
    </source>
</evidence>
<keyword evidence="5" id="KW-1185">Reference proteome</keyword>
<reference evidence="3 4" key="1">
    <citation type="journal article" date="2010" name="Nature">
        <title>Genome sequencing and analysis of the model grass Brachypodium distachyon.</title>
        <authorList>
            <consortium name="International Brachypodium Initiative"/>
        </authorList>
    </citation>
    <scope>NUCLEOTIDE SEQUENCE [LARGE SCALE GENOMIC DNA]</scope>
    <source>
        <strain evidence="3 4">Bd21</strain>
    </source>
</reference>
<proteinExistence type="predicted"/>
<dbReference type="OrthoDB" id="41505at2759"/>
<dbReference type="GO" id="GO:0003677">
    <property type="term" value="F:DNA binding"/>
    <property type="evidence" value="ECO:0007669"/>
    <property type="project" value="InterPro"/>
</dbReference>
<evidence type="ECO:0000259" key="2">
    <source>
        <dbReference type="PROSITE" id="PS50162"/>
    </source>
</evidence>
<gene>
    <name evidence="3" type="ORF">BRADI_1g49306v3</name>
</gene>
<dbReference type="EMBL" id="CM000880">
    <property type="protein sequence ID" value="PNT76545.1"/>
    <property type="molecule type" value="Genomic_DNA"/>
</dbReference>
<dbReference type="InParanoid" id="A0A2K2DQI6"/>
<dbReference type="STRING" id="15368.A0A2K2DQI6"/>
<dbReference type="SUPFAM" id="SSF52540">
    <property type="entry name" value="P-loop containing nucleoside triphosphate hydrolases"/>
    <property type="match status" value="1"/>
</dbReference>
<dbReference type="GO" id="GO:0000725">
    <property type="term" value="P:recombinational repair"/>
    <property type="evidence" value="ECO:0000318"/>
    <property type="project" value="GO_Central"/>
</dbReference>
<dbReference type="EnsemblPlants" id="PNT76545">
    <property type="protein sequence ID" value="PNT76545"/>
    <property type="gene ID" value="BRADI_1g49306v3"/>
</dbReference>
<feature type="compositionally biased region" description="Pro residues" evidence="1">
    <location>
        <begin position="19"/>
        <end position="39"/>
    </location>
</feature>
<dbReference type="Gramene" id="PNT76545">
    <property type="protein sequence ID" value="PNT76545"/>
    <property type="gene ID" value="BRADI_1g49306v3"/>
</dbReference>
<reference evidence="4" key="3">
    <citation type="submission" date="2018-08" db="UniProtKB">
        <authorList>
            <consortium name="EnsemblPlants"/>
        </authorList>
    </citation>
    <scope>IDENTIFICATION</scope>
    <source>
        <strain evidence="4">cv. Bd21</strain>
    </source>
</reference>
<dbReference type="PRINTS" id="PR01874">
    <property type="entry name" value="DNAREPAIRADA"/>
</dbReference>
<dbReference type="GO" id="GO:0140664">
    <property type="term" value="F:ATP-dependent DNA damage sensor activity"/>
    <property type="evidence" value="ECO:0007669"/>
    <property type="project" value="InterPro"/>
</dbReference>
<dbReference type="PROSITE" id="PS50162">
    <property type="entry name" value="RECA_2"/>
    <property type="match status" value="1"/>
</dbReference>
<feature type="compositionally biased region" description="Gly residues" evidence="1">
    <location>
        <begin position="156"/>
        <end position="167"/>
    </location>
</feature>
<dbReference type="Pfam" id="PF13481">
    <property type="entry name" value="AAA_25"/>
    <property type="match status" value="1"/>
</dbReference>
<dbReference type="InterPro" id="IPR027417">
    <property type="entry name" value="P-loop_NTPase"/>
</dbReference>
<dbReference type="AlphaFoldDB" id="A0A2K2DQI6"/>
<feature type="compositionally biased region" description="Low complexity" evidence="1">
    <location>
        <begin position="104"/>
        <end position="113"/>
    </location>
</feature>
<sequence>MPGTAAAPPFPFPRRRAVFPPPNGPKTPHKPFPLLSPPSPPMLHTTAAMLHATSPLRSLLRIHLQRIRPPNPRLARLRLLSSSSPSGGDGWATHDPLADGLFPSAVSSSAAASDPDTPGEHSDARGVFDPVSGRIVMTQQAQPQQPSRPPSSCSGGQKGKGRPSGGKGEGRWAAVAAARRSGGKAAGKARTSYVCSHCGDGFSQWWGTCRSCEAVGTLTKYVVEPDSANPEGSHHAGRSWIPQKSKEMVPQSLGDVTKGFDQAEWRIPLPGNFGNEIARVLGGGIVPGSLVLVGGDPGVGKSSLMLQLASIVSDGSEDQGSSPVVYVSGEESIEQIANRADRMSIRSRNLYLYSSTDIEDILDKIQPLSPRALIVDSIQTVYIKAFAGSAGNHMQVKECTSALLSFAKLTNIPVFLIGHVTKTGDIAGPRILEHIVDVVLYMEVGKILLPSGSFPFNVTGCHIRILAELYRLYTKYICKHQSLGAAWKCLKCKCFFVKLINTVTGLYWSTNTCV</sequence>
<dbReference type="InterPro" id="IPR003593">
    <property type="entry name" value="AAA+_ATPase"/>
</dbReference>